<sequence length="133" mass="15105">MLVFNSRAEILKSTLKFPSIVKSSNRRRLERLLGVEAMMPSLQDPERFNFWLGSLSNRRPHERLDLQPLRDTREVLHFSPLFTLGISGACRDGLRNFVSWGHSVKVAAATMEDLGLQGLVGKRVKEEQGCQVQ</sequence>
<evidence type="ECO:0000313" key="1">
    <source>
        <dbReference type="EMBL" id="KAI5322365.1"/>
    </source>
</evidence>
<reference evidence="1 2" key="1">
    <citation type="journal article" date="2022" name="G3 (Bethesda)">
        <title>Whole-genome sequence and methylome profiling of the almond [Prunus dulcis (Mill.) D.A. Webb] cultivar 'Nonpareil'.</title>
        <authorList>
            <person name="D'Amico-Willman K.M."/>
            <person name="Ouma W.Z."/>
            <person name="Meulia T."/>
            <person name="Sideli G.M."/>
            <person name="Gradziel T.M."/>
            <person name="Fresnedo-Ramirez J."/>
        </authorList>
    </citation>
    <scope>NUCLEOTIDE SEQUENCE [LARGE SCALE GENOMIC DNA]</scope>
    <source>
        <strain evidence="1">Clone GOH B32 T37-40</strain>
    </source>
</reference>
<gene>
    <name evidence="1" type="ORF">L3X38_031437</name>
</gene>
<dbReference type="EMBL" id="JAJFAZ020000006">
    <property type="protein sequence ID" value="KAI5322365.1"/>
    <property type="molecule type" value="Genomic_DNA"/>
</dbReference>
<evidence type="ECO:0000313" key="2">
    <source>
        <dbReference type="Proteomes" id="UP001054821"/>
    </source>
</evidence>
<name>A0AAD4VC74_PRUDU</name>
<accession>A0AAD4VC74</accession>
<organism evidence="1 2">
    <name type="scientific">Prunus dulcis</name>
    <name type="common">Almond</name>
    <name type="synonym">Amygdalus dulcis</name>
    <dbReference type="NCBI Taxonomy" id="3755"/>
    <lineage>
        <taxon>Eukaryota</taxon>
        <taxon>Viridiplantae</taxon>
        <taxon>Streptophyta</taxon>
        <taxon>Embryophyta</taxon>
        <taxon>Tracheophyta</taxon>
        <taxon>Spermatophyta</taxon>
        <taxon>Magnoliopsida</taxon>
        <taxon>eudicotyledons</taxon>
        <taxon>Gunneridae</taxon>
        <taxon>Pentapetalae</taxon>
        <taxon>rosids</taxon>
        <taxon>fabids</taxon>
        <taxon>Rosales</taxon>
        <taxon>Rosaceae</taxon>
        <taxon>Amygdaloideae</taxon>
        <taxon>Amygdaleae</taxon>
        <taxon>Prunus</taxon>
    </lineage>
</organism>
<protein>
    <submittedName>
        <fullName evidence="1">Uncharacterized protein</fullName>
    </submittedName>
</protein>
<keyword evidence="2" id="KW-1185">Reference proteome</keyword>
<proteinExistence type="predicted"/>
<dbReference type="AlphaFoldDB" id="A0AAD4VC74"/>
<dbReference type="Proteomes" id="UP001054821">
    <property type="component" value="Chromosome 6"/>
</dbReference>
<comment type="caution">
    <text evidence="1">The sequence shown here is derived from an EMBL/GenBank/DDBJ whole genome shotgun (WGS) entry which is preliminary data.</text>
</comment>